<proteinExistence type="predicted"/>
<dbReference type="GO" id="GO:0003950">
    <property type="term" value="F:NAD+ poly-ADP-ribosyltransferase activity"/>
    <property type="evidence" value="ECO:0007669"/>
    <property type="project" value="TreeGrafter"/>
</dbReference>
<dbReference type="EMBL" id="JAIWYP010000006">
    <property type="protein sequence ID" value="KAH3803918.1"/>
    <property type="molecule type" value="Genomic_DNA"/>
</dbReference>
<feature type="compositionally biased region" description="Basic and acidic residues" evidence="2">
    <location>
        <begin position="710"/>
        <end position="726"/>
    </location>
</feature>
<keyword evidence="6" id="KW-1185">Reference proteome</keyword>
<feature type="region of interest" description="Disordered" evidence="2">
    <location>
        <begin position="364"/>
        <end position="425"/>
    </location>
</feature>
<dbReference type="InterPro" id="IPR000571">
    <property type="entry name" value="Znf_CCCH"/>
</dbReference>
<keyword evidence="1" id="KW-0479">Metal-binding</keyword>
<dbReference type="PROSITE" id="PS50103">
    <property type="entry name" value="ZF_C3H1"/>
    <property type="match status" value="2"/>
</dbReference>
<evidence type="ECO:0000256" key="2">
    <source>
        <dbReference type="SAM" id="MobiDB-lite"/>
    </source>
</evidence>
<feature type="domain" description="C3H1-type" evidence="3">
    <location>
        <begin position="893"/>
        <end position="920"/>
    </location>
</feature>
<feature type="compositionally biased region" description="Polar residues" evidence="2">
    <location>
        <begin position="153"/>
        <end position="163"/>
    </location>
</feature>
<feature type="compositionally biased region" description="Basic and acidic residues" evidence="2">
    <location>
        <begin position="106"/>
        <end position="151"/>
    </location>
</feature>
<feature type="compositionally biased region" description="Polar residues" evidence="2">
    <location>
        <begin position="58"/>
        <end position="67"/>
    </location>
</feature>
<feature type="compositionally biased region" description="Basic and acidic residues" evidence="2">
    <location>
        <begin position="383"/>
        <end position="395"/>
    </location>
</feature>
<feature type="region of interest" description="Disordered" evidence="2">
    <location>
        <begin position="1"/>
        <end position="68"/>
    </location>
</feature>
<organism evidence="4 6">
    <name type="scientific">Dreissena polymorpha</name>
    <name type="common">Zebra mussel</name>
    <name type="synonym">Mytilus polymorpha</name>
    <dbReference type="NCBI Taxonomy" id="45954"/>
    <lineage>
        <taxon>Eukaryota</taxon>
        <taxon>Metazoa</taxon>
        <taxon>Spiralia</taxon>
        <taxon>Lophotrochozoa</taxon>
        <taxon>Mollusca</taxon>
        <taxon>Bivalvia</taxon>
        <taxon>Autobranchia</taxon>
        <taxon>Heteroconchia</taxon>
        <taxon>Euheterodonta</taxon>
        <taxon>Imparidentia</taxon>
        <taxon>Neoheterodontei</taxon>
        <taxon>Myida</taxon>
        <taxon>Dreissenoidea</taxon>
        <taxon>Dreissenidae</taxon>
        <taxon>Dreissena</taxon>
    </lineage>
</organism>
<dbReference type="PANTHER" id="PTHR45740:SF2">
    <property type="entry name" value="POLY [ADP-RIBOSE] POLYMERASE"/>
    <property type="match status" value="1"/>
</dbReference>
<evidence type="ECO:0000313" key="6">
    <source>
        <dbReference type="Proteomes" id="UP000828390"/>
    </source>
</evidence>
<dbReference type="GO" id="GO:1990404">
    <property type="term" value="F:NAD+-protein mono-ADP-ribosyltransferase activity"/>
    <property type="evidence" value="ECO:0007669"/>
    <property type="project" value="TreeGrafter"/>
</dbReference>
<dbReference type="InterPro" id="IPR051712">
    <property type="entry name" value="ARTD-AVP"/>
</dbReference>
<dbReference type="GO" id="GO:0005634">
    <property type="term" value="C:nucleus"/>
    <property type="evidence" value="ECO:0007669"/>
    <property type="project" value="TreeGrafter"/>
</dbReference>
<feature type="compositionally biased region" description="Basic and acidic residues" evidence="2">
    <location>
        <begin position="416"/>
        <end position="425"/>
    </location>
</feature>
<feature type="compositionally biased region" description="Basic and acidic residues" evidence="2">
    <location>
        <begin position="174"/>
        <end position="190"/>
    </location>
</feature>
<dbReference type="EMBL" id="JAIWYP010000006">
    <property type="protein sequence ID" value="KAH3811066.1"/>
    <property type="molecule type" value="Genomic_DNA"/>
</dbReference>
<feature type="zinc finger region" description="C3H1-type" evidence="1">
    <location>
        <begin position="893"/>
        <end position="920"/>
    </location>
</feature>
<evidence type="ECO:0000259" key="3">
    <source>
        <dbReference type="PROSITE" id="PS50103"/>
    </source>
</evidence>
<feature type="domain" description="C3H1-type" evidence="3">
    <location>
        <begin position="837"/>
        <end position="859"/>
    </location>
</feature>
<feature type="compositionally biased region" description="Basic and acidic residues" evidence="2">
    <location>
        <begin position="503"/>
        <end position="520"/>
    </location>
</feature>
<dbReference type="GO" id="GO:0008270">
    <property type="term" value="F:zinc ion binding"/>
    <property type="evidence" value="ECO:0007669"/>
    <property type="project" value="UniProtKB-KW"/>
</dbReference>
<feature type="region of interest" description="Disordered" evidence="2">
    <location>
        <begin position="217"/>
        <end position="238"/>
    </location>
</feature>
<dbReference type="PANTHER" id="PTHR45740">
    <property type="entry name" value="POLY [ADP-RIBOSE] POLYMERASE"/>
    <property type="match status" value="1"/>
</dbReference>
<comment type="caution">
    <text evidence="4">The sequence shown here is derived from an EMBL/GenBank/DDBJ whole genome shotgun (WGS) entry which is preliminary data.</text>
</comment>
<evidence type="ECO:0000313" key="5">
    <source>
        <dbReference type="EMBL" id="KAH3811066.1"/>
    </source>
</evidence>
<feature type="compositionally biased region" description="Basic residues" evidence="2">
    <location>
        <begin position="16"/>
        <end position="37"/>
    </location>
</feature>
<dbReference type="Gene3D" id="3.30.1370.210">
    <property type="match status" value="1"/>
</dbReference>
<protein>
    <recommendedName>
        <fullName evidence="3">C3H1-type domain-containing protein</fullName>
    </recommendedName>
</protein>
<evidence type="ECO:0000313" key="4">
    <source>
        <dbReference type="EMBL" id="KAH3803918.1"/>
    </source>
</evidence>
<feature type="region of interest" description="Disordered" evidence="2">
    <location>
        <begin position="503"/>
        <end position="530"/>
    </location>
</feature>
<accession>A0A9D4FS00</accession>
<dbReference type="AlphaFoldDB" id="A0A9D4FS00"/>
<gene>
    <name evidence="4" type="ORF">DPMN_132190</name>
    <name evidence="5" type="ORF">DPMN_139469</name>
</gene>
<dbReference type="OrthoDB" id="6162592at2759"/>
<feature type="region of interest" description="Disordered" evidence="2">
    <location>
        <begin position="702"/>
        <end position="733"/>
    </location>
</feature>
<dbReference type="SMART" id="SM00356">
    <property type="entry name" value="ZnF_C3H1"/>
    <property type="match status" value="3"/>
</dbReference>
<keyword evidence="1" id="KW-0862">Zinc</keyword>
<feature type="compositionally biased region" description="Basic and acidic residues" evidence="2">
    <location>
        <begin position="364"/>
        <end position="375"/>
    </location>
</feature>
<keyword evidence="1" id="KW-0863">Zinc-finger</keyword>
<dbReference type="Proteomes" id="UP000828390">
    <property type="component" value="Unassembled WGS sequence"/>
</dbReference>
<sequence length="993" mass="117061">MGRGFQRGRGLERGRGRNQAKYARKNTKYGRFQRARGRGISERDRGKNQAKYVRGKSDTSFMHNGITQHDRPLNCYTDLDMPVDEEENYLEDIRIGNPKLTHEVELEKRTEEQRHERSVNDDPIKDLEGNRVETPKLTHEEELERRTEKQQHVRSVNDGQTTELKGKRVNKHNQTHEKQSPRSTDYERDTYSSKLQAVNDFHGDLRLYIRQRKCMEFPDNEDRPMGSGHDTDDGKHEDVKSYQRYRSIEGRDEERPIGCFGIKSNGLYFDQDCLARVANDRHVDELNLPIDGDDSVQHYNNRVDGRKSNKSHLDERNSLHGKINTYSSNSPYGSRQSFKENIDLHQSHDRDFSIITHSNFGDHERNRMYGERKNNESPSTFYYDRKKSNERDEINSRLFQLGGKRGMSQGSNYDYKGGDNGRKDNTAREFKRERHEHIRVDEREHENLLHVRVDDKDMFLPRRSPLNSVKNYSLNGLQARNDAVKHERYISIWDSEKYEARRHFKEDSRTERRDDSRSFDNHYLPNQLSRYDQVRDPHVEHVTNMLTANKDERGFDNPRYDDRNQMPDAYFHCCDGLPRDHMIYLDNGFCDGNSNSRDLYNEMRDQLNVEELQRGQNGDPFDERVCLSNVQRKMHDEELVMHTKHRDFNADTELEGNRSTQSCIIDEISSGNHCPAELLLTQGGSHASRKRKRDFDSKIVKKTNRKRKSRSDIRKRMRTNENDRRSPPGNDGQRFITEEYMEKANTEILVPLGTEIVKAALNHPSPCASFDYLCNNTYQGREFETKYCLKTFVQKMFEDTGIKITEDGIEIPKVKIKICQTYTKFIRHDHVCKDIHICKFFMIGRCNKGDRCPRLHNLRHTRNNLVLKRKNIDKLPDSIVLELCRHIDNRNWTTLPIVCKFYNNEACKHGDRCHHLHICKFYIADDCKFGEACKRNHRFQSLQTRNVLENFGIENIQEEEIKIIMQMAVKKRRAYEKKNGSNSPIETFLDAHF</sequence>
<name>A0A9D4FS00_DREPO</name>
<reference evidence="4" key="1">
    <citation type="journal article" date="2019" name="bioRxiv">
        <title>The Genome of the Zebra Mussel, Dreissena polymorpha: A Resource for Invasive Species Research.</title>
        <authorList>
            <person name="McCartney M.A."/>
            <person name="Auch B."/>
            <person name="Kono T."/>
            <person name="Mallez S."/>
            <person name="Zhang Y."/>
            <person name="Obille A."/>
            <person name="Becker A."/>
            <person name="Abrahante J.E."/>
            <person name="Garbe J."/>
            <person name="Badalamenti J.P."/>
            <person name="Herman A."/>
            <person name="Mangelson H."/>
            <person name="Liachko I."/>
            <person name="Sullivan S."/>
            <person name="Sone E.D."/>
            <person name="Koren S."/>
            <person name="Silverstein K.A.T."/>
            <person name="Beckman K.B."/>
            <person name="Gohl D.M."/>
        </authorList>
    </citation>
    <scope>NUCLEOTIDE SEQUENCE</scope>
    <source>
        <strain evidence="4">Duluth1</strain>
        <tissue evidence="4">Whole animal</tissue>
    </source>
</reference>
<feature type="region of interest" description="Disordered" evidence="2">
    <location>
        <begin position="106"/>
        <end position="190"/>
    </location>
</feature>
<feature type="zinc finger region" description="C3H1-type" evidence="1">
    <location>
        <begin position="837"/>
        <end position="859"/>
    </location>
</feature>
<reference evidence="4" key="2">
    <citation type="submission" date="2020-11" db="EMBL/GenBank/DDBJ databases">
        <authorList>
            <person name="McCartney M.A."/>
            <person name="Auch B."/>
            <person name="Kono T."/>
            <person name="Mallez S."/>
            <person name="Becker A."/>
            <person name="Gohl D.M."/>
            <person name="Silverstein K.A.T."/>
            <person name="Koren S."/>
            <person name="Bechman K.B."/>
            <person name="Herman A."/>
            <person name="Abrahante J.E."/>
            <person name="Garbe J."/>
        </authorList>
    </citation>
    <scope>NUCLEOTIDE SEQUENCE</scope>
    <source>
        <strain evidence="4">Duluth1</strain>
        <tissue evidence="4">Whole animal</tissue>
    </source>
</reference>
<evidence type="ECO:0000256" key="1">
    <source>
        <dbReference type="PROSITE-ProRule" id="PRU00723"/>
    </source>
</evidence>